<comment type="caution">
    <text evidence="3">The sequence shown here is derived from an EMBL/GenBank/DDBJ whole genome shotgun (WGS) entry which is preliminary data.</text>
</comment>
<dbReference type="GO" id="GO:0046785">
    <property type="term" value="P:microtubule polymerization"/>
    <property type="evidence" value="ECO:0007669"/>
    <property type="project" value="InterPro"/>
</dbReference>
<dbReference type="GO" id="GO:0001578">
    <property type="term" value="P:microtubule bundle formation"/>
    <property type="evidence" value="ECO:0007669"/>
    <property type="project" value="TreeGrafter"/>
</dbReference>
<dbReference type="SUPFAM" id="SSF47473">
    <property type="entry name" value="EF-hand"/>
    <property type="match status" value="1"/>
</dbReference>
<dbReference type="Proteomes" id="UP000078046">
    <property type="component" value="Unassembled WGS sequence"/>
</dbReference>
<feature type="compositionally biased region" description="Polar residues" evidence="2">
    <location>
        <begin position="95"/>
        <end position="120"/>
    </location>
</feature>
<name>A0A177BC28_9BILA</name>
<dbReference type="InterPro" id="IPR011992">
    <property type="entry name" value="EF-hand-dom_pair"/>
</dbReference>
<comment type="similarity">
    <text evidence="1">Belongs to the TPPP family.</text>
</comment>
<feature type="region of interest" description="Disordered" evidence="2">
    <location>
        <begin position="95"/>
        <end position="163"/>
    </location>
</feature>
<evidence type="ECO:0000313" key="4">
    <source>
        <dbReference type="Proteomes" id="UP000078046"/>
    </source>
</evidence>
<dbReference type="Gene3D" id="1.10.238.10">
    <property type="entry name" value="EF-hand"/>
    <property type="match status" value="1"/>
</dbReference>
<dbReference type="GO" id="GO:0032273">
    <property type="term" value="P:positive regulation of protein polymerization"/>
    <property type="evidence" value="ECO:0007669"/>
    <property type="project" value="TreeGrafter"/>
</dbReference>
<dbReference type="EMBL" id="LWCA01000017">
    <property type="protein sequence ID" value="OAF71877.1"/>
    <property type="molecule type" value="Genomic_DNA"/>
</dbReference>
<dbReference type="OrthoDB" id="548799at2759"/>
<dbReference type="GO" id="GO:0015631">
    <property type="term" value="F:tubulin binding"/>
    <property type="evidence" value="ECO:0007669"/>
    <property type="project" value="InterPro"/>
</dbReference>
<sequence>MSFEETFNSFCSKGTEATTKDINKWFTDAKCFTKPSCSSNSLDIAFSKCKDKKKKTINFKEFKCVVEEMAKNYAKDKKISIEDAVSKMSEKLTGATKQLKGTKQTNSGITKRMTDTNNYTGAHKERFDKDGKGKGIEGRENVVDDTGYVGNYKGDKSYDKAHE</sequence>
<feature type="compositionally biased region" description="Basic and acidic residues" evidence="2">
    <location>
        <begin position="153"/>
        <end position="163"/>
    </location>
</feature>
<accession>A0A177BC28</accession>
<evidence type="ECO:0000256" key="2">
    <source>
        <dbReference type="SAM" id="MobiDB-lite"/>
    </source>
</evidence>
<reference evidence="3 4" key="1">
    <citation type="submission" date="2016-04" db="EMBL/GenBank/DDBJ databases">
        <title>The genome of Intoshia linei affirms orthonectids as highly simplified spiralians.</title>
        <authorList>
            <person name="Mikhailov K.V."/>
            <person name="Slusarev G.S."/>
            <person name="Nikitin M.A."/>
            <person name="Logacheva M.D."/>
            <person name="Penin A."/>
            <person name="Aleoshin V."/>
            <person name="Panchin Y.V."/>
        </authorList>
    </citation>
    <scope>NUCLEOTIDE SEQUENCE [LARGE SCALE GENOMIC DNA]</scope>
    <source>
        <strain evidence="3">Intl2013</strain>
        <tissue evidence="3">Whole animal</tissue>
    </source>
</reference>
<protein>
    <submittedName>
        <fullName evidence="3">Uncharacterized protein</fullName>
    </submittedName>
</protein>
<dbReference type="InterPro" id="IPR008907">
    <property type="entry name" value="TPP/p25"/>
</dbReference>
<dbReference type="PANTHER" id="PTHR12932">
    <property type="entry name" value="P25 ALPHA-RELATED"/>
    <property type="match status" value="1"/>
</dbReference>
<keyword evidence="4" id="KW-1185">Reference proteome</keyword>
<organism evidence="3 4">
    <name type="scientific">Intoshia linei</name>
    <dbReference type="NCBI Taxonomy" id="1819745"/>
    <lineage>
        <taxon>Eukaryota</taxon>
        <taxon>Metazoa</taxon>
        <taxon>Spiralia</taxon>
        <taxon>Lophotrochozoa</taxon>
        <taxon>Mesozoa</taxon>
        <taxon>Orthonectida</taxon>
        <taxon>Rhopaluridae</taxon>
        <taxon>Intoshia</taxon>
    </lineage>
</organism>
<dbReference type="Pfam" id="PF05517">
    <property type="entry name" value="p25-alpha"/>
    <property type="match status" value="1"/>
</dbReference>
<gene>
    <name evidence="3" type="ORF">A3Q56_00345</name>
</gene>
<dbReference type="GO" id="GO:0005874">
    <property type="term" value="C:microtubule"/>
    <property type="evidence" value="ECO:0007669"/>
    <property type="project" value="TreeGrafter"/>
</dbReference>
<evidence type="ECO:0000313" key="3">
    <source>
        <dbReference type="EMBL" id="OAF71877.1"/>
    </source>
</evidence>
<proteinExistence type="inferred from homology"/>
<evidence type="ECO:0000256" key="1">
    <source>
        <dbReference type="ARBA" id="ARBA00010994"/>
    </source>
</evidence>
<dbReference type="AlphaFoldDB" id="A0A177BC28"/>
<dbReference type="PANTHER" id="PTHR12932:SF9">
    <property type="entry name" value="TUBULIN POLYMERIZATION-PROMOTING PROTEIN HOMOLOG"/>
    <property type="match status" value="1"/>
</dbReference>
<feature type="compositionally biased region" description="Basic and acidic residues" evidence="2">
    <location>
        <begin position="122"/>
        <end position="142"/>
    </location>
</feature>